<evidence type="ECO:0000256" key="3">
    <source>
        <dbReference type="ARBA" id="ARBA00023004"/>
    </source>
</evidence>
<evidence type="ECO:0000313" key="6">
    <source>
        <dbReference type="EMBL" id="GGH34989.1"/>
    </source>
</evidence>
<dbReference type="SUPFAM" id="SSF56300">
    <property type="entry name" value="Metallo-dependent phosphatases"/>
    <property type="match status" value="1"/>
</dbReference>
<dbReference type="Proteomes" id="UP000659344">
    <property type="component" value="Unassembled WGS sequence"/>
</dbReference>
<sequence length="285" mass="32441">MKLIIMGDLHYPGELVDADDAMEEARDLFYGQYLEEFLAVEADYHISIGDLTHAGAASEFEFIMNHVKRSLQGGRFLYVLGNHDTHSCSKDNIEVLTGQQRYLVIEEEEAVLLLLDTSRETPEDWSGMIDREQLDWLRVQMNKYGEKPLFVFAHHPIYDTTARSTESMMSLDPTMDLLSILNEHQGPGIFFNGHNHVQSMVQSGRWYFVQIAAVPDIPTAIIVDLHDQHISIGKIHLNAVPYQELAAIFAKGMYDYDPRPDAEGDQSIKHMNLSLSFLKKEEVSP</sequence>
<reference evidence="7" key="1">
    <citation type="journal article" date="2019" name="Int. J. Syst. Evol. Microbiol.">
        <title>The Global Catalogue of Microorganisms (GCM) 10K type strain sequencing project: providing services to taxonomists for standard genome sequencing and annotation.</title>
        <authorList>
            <consortium name="The Broad Institute Genomics Platform"/>
            <consortium name="The Broad Institute Genome Sequencing Center for Infectious Disease"/>
            <person name="Wu L."/>
            <person name="Ma J."/>
        </authorList>
    </citation>
    <scope>NUCLEOTIDE SEQUENCE [LARGE SCALE GENOMIC DNA]</scope>
    <source>
        <strain evidence="7">CGMCC 1.12769</strain>
    </source>
</reference>
<accession>A0ABQ1YSN0</accession>
<comment type="caution">
    <text evidence="6">The sequence shown here is derived from an EMBL/GenBank/DDBJ whole genome shotgun (WGS) entry which is preliminary data.</text>
</comment>
<dbReference type="InterPro" id="IPR050884">
    <property type="entry name" value="CNP_phosphodiesterase-III"/>
</dbReference>
<evidence type="ECO:0000256" key="4">
    <source>
        <dbReference type="ARBA" id="ARBA00025742"/>
    </source>
</evidence>
<evidence type="ECO:0000256" key="2">
    <source>
        <dbReference type="ARBA" id="ARBA00022801"/>
    </source>
</evidence>
<organism evidence="6 7">
    <name type="scientific">Paenibacillus segetis</name>
    <dbReference type="NCBI Taxonomy" id="1325360"/>
    <lineage>
        <taxon>Bacteria</taxon>
        <taxon>Bacillati</taxon>
        <taxon>Bacillota</taxon>
        <taxon>Bacilli</taxon>
        <taxon>Bacillales</taxon>
        <taxon>Paenibacillaceae</taxon>
        <taxon>Paenibacillus</taxon>
    </lineage>
</organism>
<dbReference type="RefSeq" id="WP_188541735.1">
    <property type="nucleotide sequence ID" value="NZ_BMFT01000003.1"/>
</dbReference>
<dbReference type="Pfam" id="PF00149">
    <property type="entry name" value="Metallophos"/>
    <property type="match status" value="1"/>
</dbReference>
<evidence type="ECO:0000256" key="1">
    <source>
        <dbReference type="ARBA" id="ARBA00022723"/>
    </source>
</evidence>
<evidence type="ECO:0000313" key="7">
    <source>
        <dbReference type="Proteomes" id="UP000659344"/>
    </source>
</evidence>
<keyword evidence="3" id="KW-0408">Iron</keyword>
<comment type="similarity">
    <text evidence="4">Belongs to the cyclic nucleotide phosphodiesterase class-III family.</text>
</comment>
<evidence type="ECO:0000259" key="5">
    <source>
        <dbReference type="Pfam" id="PF00149"/>
    </source>
</evidence>
<protein>
    <recommendedName>
        <fullName evidence="5">Calcineurin-like phosphoesterase domain-containing protein</fullName>
    </recommendedName>
</protein>
<name>A0ABQ1YSN0_9BACL</name>
<dbReference type="PANTHER" id="PTHR42988">
    <property type="entry name" value="PHOSPHOHYDROLASE"/>
    <property type="match status" value="1"/>
</dbReference>
<dbReference type="InterPro" id="IPR004843">
    <property type="entry name" value="Calcineurin-like_PHP"/>
</dbReference>
<keyword evidence="2" id="KW-0378">Hydrolase</keyword>
<keyword evidence="7" id="KW-1185">Reference proteome</keyword>
<gene>
    <name evidence="6" type="ORF">GCM10008013_41040</name>
</gene>
<dbReference type="Gene3D" id="3.60.21.10">
    <property type="match status" value="1"/>
</dbReference>
<feature type="domain" description="Calcineurin-like phosphoesterase" evidence="5">
    <location>
        <begin position="1"/>
        <end position="197"/>
    </location>
</feature>
<proteinExistence type="inferred from homology"/>
<dbReference type="EMBL" id="BMFT01000003">
    <property type="protein sequence ID" value="GGH34989.1"/>
    <property type="molecule type" value="Genomic_DNA"/>
</dbReference>
<dbReference type="InterPro" id="IPR029052">
    <property type="entry name" value="Metallo-depent_PP-like"/>
</dbReference>
<keyword evidence="1" id="KW-0479">Metal-binding</keyword>
<dbReference type="PANTHER" id="PTHR42988:SF2">
    <property type="entry name" value="CYCLIC NUCLEOTIDE PHOSPHODIESTERASE CBUA0032-RELATED"/>
    <property type="match status" value="1"/>
</dbReference>